<feature type="domain" description="Heterokaryon incompatibility" evidence="4">
    <location>
        <begin position="26"/>
        <end position="120"/>
    </location>
</feature>
<gene>
    <name evidence="6" type="ORF">AAL_07372</name>
</gene>
<dbReference type="InterPro" id="IPR002110">
    <property type="entry name" value="Ankyrin_rpt"/>
</dbReference>
<dbReference type="InterPro" id="IPR036770">
    <property type="entry name" value="Ankyrin_rpt-contain_sf"/>
</dbReference>
<reference evidence="6 7" key="1">
    <citation type="journal article" date="2016" name="Genome Biol. Evol.">
        <title>Divergent and convergent evolution of fungal pathogenicity.</title>
        <authorList>
            <person name="Shang Y."/>
            <person name="Xiao G."/>
            <person name="Zheng P."/>
            <person name="Cen K."/>
            <person name="Zhan S."/>
            <person name="Wang C."/>
        </authorList>
    </citation>
    <scope>NUCLEOTIDE SEQUENCE [LARGE SCALE GENOMIC DNA]</scope>
    <source>
        <strain evidence="6 7">RCEF 2490</strain>
    </source>
</reference>
<dbReference type="PANTHER" id="PTHR10622">
    <property type="entry name" value="HET DOMAIN-CONTAINING PROTEIN"/>
    <property type="match status" value="1"/>
</dbReference>
<dbReference type="InterPro" id="IPR027417">
    <property type="entry name" value="P-loop_NTPase"/>
</dbReference>
<evidence type="ECO:0000259" key="5">
    <source>
        <dbReference type="Pfam" id="PF24883"/>
    </source>
</evidence>
<dbReference type="Pfam" id="PF24883">
    <property type="entry name" value="NPHP3_N"/>
    <property type="match status" value="1"/>
</dbReference>
<feature type="repeat" description="ANK" evidence="2">
    <location>
        <begin position="1025"/>
        <end position="1057"/>
    </location>
</feature>
<dbReference type="InterPro" id="IPR010730">
    <property type="entry name" value="HET"/>
</dbReference>
<dbReference type="Pfam" id="PF06985">
    <property type="entry name" value="HET"/>
    <property type="match status" value="1"/>
</dbReference>
<dbReference type="SUPFAM" id="SSF48403">
    <property type="entry name" value="Ankyrin repeat"/>
    <property type="match status" value="1"/>
</dbReference>
<evidence type="ECO:0000313" key="7">
    <source>
        <dbReference type="Proteomes" id="UP000078544"/>
    </source>
</evidence>
<dbReference type="SUPFAM" id="SSF52540">
    <property type="entry name" value="P-loop containing nucleoside triphosphate hydrolases"/>
    <property type="match status" value="1"/>
</dbReference>
<feature type="domain" description="Nephrocystin 3-like N-terminal" evidence="5">
    <location>
        <begin position="319"/>
        <end position="497"/>
    </location>
</feature>
<dbReference type="Gene3D" id="3.40.50.300">
    <property type="entry name" value="P-loop containing nucleotide triphosphate hydrolases"/>
    <property type="match status" value="1"/>
</dbReference>
<feature type="compositionally biased region" description="Basic and acidic residues" evidence="3">
    <location>
        <begin position="249"/>
        <end position="261"/>
    </location>
</feature>
<dbReference type="Gene3D" id="1.25.40.20">
    <property type="entry name" value="Ankyrin repeat-containing domain"/>
    <property type="match status" value="2"/>
</dbReference>
<dbReference type="AlphaFoldDB" id="A0A167XN26"/>
<dbReference type="PROSITE" id="PS50088">
    <property type="entry name" value="ANK_REPEAT"/>
    <property type="match status" value="6"/>
</dbReference>
<evidence type="ECO:0000256" key="1">
    <source>
        <dbReference type="ARBA" id="ARBA00022737"/>
    </source>
</evidence>
<dbReference type="Pfam" id="PF12796">
    <property type="entry name" value="Ank_2"/>
    <property type="match status" value="2"/>
</dbReference>
<organism evidence="6 7">
    <name type="scientific">Moelleriella libera RCEF 2490</name>
    <dbReference type="NCBI Taxonomy" id="1081109"/>
    <lineage>
        <taxon>Eukaryota</taxon>
        <taxon>Fungi</taxon>
        <taxon>Dikarya</taxon>
        <taxon>Ascomycota</taxon>
        <taxon>Pezizomycotina</taxon>
        <taxon>Sordariomycetes</taxon>
        <taxon>Hypocreomycetidae</taxon>
        <taxon>Hypocreales</taxon>
        <taxon>Clavicipitaceae</taxon>
        <taxon>Moelleriella</taxon>
    </lineage>
</organism>
<dbReference type="SMART" id="SM00248">
    <property type="entry name" value="ANK"/>
    <property type="match status" value="7"/>
</dbReference>
<proteinExistence type="predicted"/>
<keyword evidence="2" id="KW-0040">ANK repeat</keyword>
<dbReference type="Pfam" id="PF00023">
    <property type="entry name" value="Ank"/>
    <property type="match status" value="1"/>
</dbReference>
<dbReference type="Proteomes" id="UP000078544">
    <property type="component" value="Unassembled WGS sequence"/>
</dbReference>
<dbReference type="PROSITE" id="PS50297">
    <property type="entry name" value="ANK_REP_REGION"/>
    <property type="match status" value="5"/>
</dbReference>
<comment type="caution">
    <text evidence="6">The sequence shown here is derived from an EMBL/GenBank/DDBJ whole genome shotgun (WGS) entry which is preliminary data.</text>
</comment>
<dbReference type="PRINTS" id="PR01415">
    <property type="entry name" value="ANKYRIN"/>
</dbReference>
<dbReference type="InterPro" id="IPR056884">
    <property type="entry name" value="NPHP3-like_N"/>
</dbReference>
<feature type="repeat" description="ANK" evidence="2">
    <location>
        <begin position="959"/>
        <end position="991"/>
    </location>
</feature>
<keyword evidence="1" id="KW-0677">Repeat</keyword>
<feature type="repeat" description="ANK" evidence="2">
    <location>
        <begin position="1144"/>
        <end position="1176"/>
    </location>
</feature>
<feature type="repeat" description="ANK" evidence="2">
    <location>
        <begin position="1110"/>
        <end position="1134"/>
    </location>
</feature>
<keyword evidence="7" id="KW-1185">Reference proteome</keyword>
<feature type="repeat" description="ANK" evidence="2">
    <location>
        <begin position="1077"/>
        <end position="1109"/>
    </location>
</feature>
<dbReference type="EMBL" id="AZGY01000022">
    <property type="protein sequence ID" value="KZZ90271.1"/>
    <property type="molecule type" value="Genomic_DNA"/>
</dbReference>
<evidence type="ECO:0000256" key="2">
    <source>
        <dbReference type="PROSITE-ProRule" id="PRU00023"/>
    </source>
</evidence>
<evidence type="ECO:0000313" key="6">
    <source>
        <dbReference type="EMBL" id="KZZ90271.1"/>
    </source>
</evidence>
<evidence type="ECO:0000259" key="4">
    <source>
        <dbReference type="Pfam" id="PF06985"/>
    </source>
</evidence>
<dbReference type="PANTHER" id="PTHR10622:SF11">
    <property type="entry name" value="HET-DOMAIN-CONTAINING PROTEIN"/>
    <property type="match status" value="1"/>
</dbReference>
<name>A0A167XN26_9HYPO</name>
<feature type="region of interest" description="Disordered" evidence="3">
    <location>
        <begin position="243"/>
        <end position="288"/>
    </location>
</feature>
<dbReference type="OrthoDB" id="194358at2759"/>
<accession>A0A167XN26</accession>
<protein>
    <submittedName>
        <fullName evidence="6">Ankyrin repeat-containing domain protein</fullName>
    </submittedName>
</protein>
<feature type="repeat" description="ANK" evidence="2">
    <location>
        <begin position="992"/>
        <end position="1024"/>
    </location>
</feature>
<evidence type="ECO:0000256" key="3">
    <source>
        <dbReference type="SAM" id="MobiDB-lite"/>
    </source>
</evidence>
<sequence length="1252" mass="142041">MRLLARSASGGFQLTDDLRDEQVPRYAILSHTWGSEEVSFQDLTNHTGENKRGYDKIRFCADQAAIDKISYFWVHTCCIDKRSHTELSEAIISMFRWYQNATKCYVYLADVSIRNNLEAANKPAWEVSFHNSRWFTRGWTLQELLAPAAVEFFSREGIPFGDKNSLKDEIYHITKIPLAALQGTALSRFGFRDRLAWAINRRTTREEDEAYSLLGIFEVQMTPRYGEGKKRAFDRLRGRIKKARASFKARREPRGDSENSRPSKRRSRGSMDGAETSATQASGRNGDHIDKDIKQSLIEQLYFPQIDERLTSLSPAQANTCRWFLAKMEYTAWRNVSQQPDNGGFLWIKGNPGTGKSTLMKLLFEEAKFESQGDTSQITLSFFFLARGTMEEKSTTGLYRSLLHQLFRMAPDLRNSLDWMTGDGARGIAQNGWHEQAMRQTLMRVILMLGHRMLTIFVDALDECDRNQTAGMVSFFEELCEQASQNKVQLRICFSSRHYPTIVITKGIEITLEDEDGHREDIRLYIRSKLRLSRTREAESLRLEILEKSSGIFLWVVLVLDILNTEYPNNSVSIANIRNRLGEIPPGLKDLFEMILRRDGENIQRLQICLQWVLFAARSLAPQELYVAVQLGLDKEHPSLWDEDDVDPDAMKTFMRTCSKGLAEVTRSKISVVQFIHESVRDFLLDRYREPWSGASGNVEGHCHDMLRICCLAQLTDSIEQKVSIPDHTPQTREAQDIKNNILSKFPFFEYSVLHILHHADLAQQHGVNQADFLANFPLARWVLLNNVLERHYIRRYTKSVSLLYLLAEKNLANLIRIHPRARFYLDVENERYGTPLFAALATDSRKAIESFADMQSDLQLQRPLSPDIYMKFSQSMKRCPRLSRDFICARTKTHFDYIQTRKDEGFFAFYVNAGLMKANTYCWWNRDGLSCAAERGYENSVPILLNSKSMIIDSKDGLGRTPLFLAAQQGHENIMQQLLKNGADVELKDRLGWTPLSVAASQGHGTIVDRLLEIGVDTEMKDSWGRTPFLLAAAYGRQTVVLRMLKVGTNAESKNELGQTPLLQRGRILVDAQDNNGRTALALAAKNGHIAVAQLLIDGGAEVESRSAMGCTTLSYAALGGHEDVARLLLDSGRAKVNAKDDAGRTPLAWAARGGHVAVARLLLARDAEVDSKDARGYTPLFEVEETIKLLLEKGAGVMSKNIFGETPWSHAVKNDYQNVLRLLRARGSVELDLSDKESQDATITNNSEEV</sequence>
<dbReference type="STRING" id="1081109.A0A167XN26"/>